<feature type="domain" description="Cytoskeleton protein RodZ-like C-terminal" evidence="3">
    <location>
        <begin position="272"/>
        <end position="343"/>
    </location>
</feature>
<evidence type="ECO:0000259" key="3">
    <source>
        <dbReference type="Pfam" id="PF13464"/>
    </source>
</evidence>
<feature type="compositionally biased region" description="Low complexity" evidence="1">
    <location>
        <begin position="147"/>
        <end position="162"/>
    </location>
</feature>
<feature type="transmembrane region" description="Helical" evidence="2">
    <location>
        <begin position="115"/>
        <end position="134"/>
    </location>
</feature>
<name>F2JUT2_MARM1</name>
<evidence type="ECO:0000313" key="4">
    <source>
        <dbReference type="EMBL" id="ADZ90497.1"/>
    </source>
</evidence>
<evidence type="ECO:0000313" key="5">
    <source>
        <dbReference type="Proteomes" id="UP000001062"/>
    </source>
</evidence>
<dbReference type="KEGG" id="mme:Marme_1224"/>
<protein>
    <recommendedName>
        <fullName evidence="3">Cytoskeleton protein RodZ-like C-terminal domain-containing protein</fullName>
    </recommendedName>
</protein>
<keyword evidence="5" id="KW-1185">Reference proteome</keyword>
<dbReference type="Proteomes" id="UP000001062">
    <property type="component" value="Chromosome"/>
</dbReference>
<dbReference type="Pfam" id="PF13413">
    <property type="entry name" value="HTH_25"/>
    <property type="match status" value="1"/>
</dbReference>
<dbReference type="PATRIC" id="fig|717774.3.peg.1272"/>
<dbReference type="PANTHER" id="PTHR34475">
    <property type="match status" value="1"/>
</dbReference>
<gene>
    <name evidence="4" type="ordered locus">Marme_1224</name>
</gene>
<keyword evidence="2" id="KW-0472">Membrane</keyword>
<accession>F2JUT2</accession>
<organism evidence="4 5">
    <name type="scientific">Marinomonas mediterranea (strain ATCC 700492 / JCM 21426 / NBRC 103028 / MMB-1)</name>
    <dbReference type="NCBI Taxonomy" id="717774"/>
    <lineage>
        <taxon>Bacteria</taxon>
        <taxon>Pseudomonadati</taxon>
        <taxon>Pseudomonadota</taxon>
        <taxon>Gammaproteobacteria</taxon>
        <taxon>Oceanospirillales</taxon>
        <taxon>Oceanospirillaceae</taxon>
        <taxon>Marinomonas</taxon>
    </lineage>
</organism>
<dbReference type="AlphaFoldDB" id="F2JUT2"/>
<dbReference type="STRING" id="717774.Marme_1224"/>
<proteinExistence type="predicted"/>
<dbReference type="eggNOG" id="COG1426">
    <property type="taxonomic scope" value="Bacteria"/>
</dbReference>
<feature type="region of interest" description="Disordered" evidence="1">
    <location>
        <begin position="145"/>
        <end position="228"/>
    </location>
</feature>
<evidence type="ECO:0000256" key="1">
    <source>
        <dbReference type="SAM" id="MobiDB-lite"/>
    </source>
</evidence>
<reference evidence="4 5" key="1">
    <citation type="journal article" date="2012" name="Stand. Genomic Sci.">
        <title>Complete genome sequence of the melanogenic marine bacterium Marinomonas mediterranea type strain (MMB-1(T)).</title>
        <authorList>
            <person name="Lucas-Elio P."/>
            <person name="Goodwin L."/>
            <person name="Woyke T."/>
            <person name="Pitluck S."/>
            <person name="Nolan M."/>
            <person name="Kyrpides N.C."/>
            <person name="Detter J.C."/>
            <person name="Copeland A."/>
            <person name="Teshima H."/>
            <person name="Bruce D."/>
            <person name="Detter C."/>
            <person name="Tapia R."/>
            <person name="Han S."/>
            <person name="Land M.L."/>
            <person name="Ivanova N."/>
            <person name="Mikhailova N."/>
            <person name="Johnston A.W."/>
            <person name="Sanchez-Amat A."/>
        </authorList>
    </citation>
    <scope>NUCLEOTIDE SEQUENCE [LARGE SCALE GENOMIC DNA]</scope>
    <source>
        <strain evidence="5">ATCC 700492 / JCM 21426 / NBRC 103028 / MMB-1</strain>
    </source>
</reference>
<dbReference type="OrthoDB" id="9790252at2"/>
<keyword evidence="2" id="KW-0812">Transmembrane</keyword>
<keyword evidence="2" id="KW-1133">Transmembrane helix</keyword>
<feature type="compositionally biased region" description="Polar residues" evidence="1">
    <location>
        <begin position="193"/>
        <end position="206"/>
    </location>
</feature>
<evidence type="ECO:0000256" key="2">
    <source>
        <dbReference type="SAM" id="Phobius"/>
    </source>
</evidence>
<dbReference type="InterPro" id="IPR025194">
    <property type="entry name" value="RodZ-like_C"/>
</dbReference>
<feature type="compositionally biased region" description="Basic and acidic residues" evidence="1">
    <location>
        <begin position="207"/>
        <end position="220"/>
    </location>
</feature>
<dbReference type="Pfam" id="PF13464">
    <property type="entry name" value="RodZ_C"/>
    <property type="match status" value="1"/>
</dbReference>
<dbReference type="InterPro" id="IPR050400">
    <property type="entry name" value="Bact_Cytoskel_RodZ"/>
</dbReference>
<dbReference type="InterPro" id="IPR010982">
    <property type="entry name" value="Lambda_DNA-bd_dom_sf"/>
</dbReference>
<dbReference type="RefSeq" id="WP_013660402.1">
    <property type="nucleotide sequence ID" value="NC_015276.1"/>
</dbReference>
<dbReference type="PANTHER" id="PTHR34475:SF1">
    <property type="entry name" value="CYTOSKELETON PROTEIN RODZ"/>
    <property type="match status" value="1"/>
</dbReference>
<dbReference type="GO" id="GO:0003677">
    <property type="term" value="F:DNA binding"/>
    <property type="evidence" value="ECO:0007669"/>
    <property type="project" value="InterPro"/>
</dbReference>
<dbReference type="EMBL" id="CP002583">
    <property type="protein sequence ID" value="ADZ90497.1"/>
    <property type="molecule type" value="Genomic_DNA"/>
</dbReference>
<sequence>MTTEYETEMVLPEDTGETDIGKKLKMKRMSLGLDERQVATELKLPIEQVIALESNQFDFFRSITFARGYLKSYCRLLALDPRAILSAFDLQQATTEPTVKPVDKVNKQANFGDPIVIFISIVLVAVIVFVAVWLPTLDEDSNEENVESVVQEAASESQSEQVGLNADVSSDGSDLSLKNEEGISAPNAEASDASGNQLESAQSPTRNLDDADRIENTKEESDIETGLSAETKALLEEAGVDPEKVAKEAAQDSSLNKPVAEPVLAYNYEVEMSFSADCWTEVRDGKGKILYSGVKSKGSTLELNGNAPYRIVLGFARGVSSIKFKGEEFDFSSFIRKDLARFELK</sequence>
<dbReference type="Gene3D" id="1.10.260.40">
    <property type="entry name" value="lambda repressor-like DNA-binding domains"/>
    <property type="match status" value="1"/>
</dbReference>
<dbReference type="HOGENOM" id="CLU_047530_3_1_6"/>